<feature type="region of interest" description="Disordered" evidence="1">
    <location>
        <begin position="178"/>
        <end position="245"/>
    </location>
</feature>
<gene>
    <name evidence="2" type="ORF">KCH_13250</name>
</gene>
<dbReference type="InterPro" id="IPR046373">
    <property type="entry name" value="Acyl-CoA_Oxase/DH_mid-dom_sf"/>
</dbReference>
<dbReference type="Proteomes" id="UP000027178">
    <property type="component" value="Unassembled WGS sequence"/>
</dbReference>
<accession>A0A066Z3Q7</accession>
<proteinExistence type="predicted"/>
<dbReference type="EMBL" id="JNBY01000051">
    <property type="protein sequence ID" value="KDN86879.1"/>
    <property type="molecule type" value="Genomic_DNA"/>
</dbReference>
<dbReference type="eggNOG" id="COG1960">
    <property type="taxonomic scope" value="Bacteria"/>
</dbReference>
<evidence type="ECO:0008006" key="4">
    <source>
        <dbReference type="Google" id="ProtNLM"/>
    </source>
</evidence>
<protein>
    <recommendedName>
        <fullName evidence="4">Acyl-CoA dehydrogenase/oxidase N-terminal domain-containing protein</fullName>
    </recommendedName>
</protein>
<keyword evidence="3" id="KW-1185">Reference proteome</keyword>
<evidence type="ECO:0000313" key="2">
    <source>
        <dbReference type="EMBL" id="KDN86879.1"/>
    </source>
</evidence>
<evidence type="ECO:0000256" key="1">
    <source>
        <dbReference type="SAM" id="MobiDB-lite"/>
    </source>
</evidence>
<dbReference type="PATRIC" id="fig|1348663.4.peg.1268"/>
<dbReference type="Gene3D" id="2.40.110.10">
    <property type="entry name" value="Butyryl-CoA Dehydrogenase, subunit A, domain 2"/>
    <property type="match status" value="1"/>
</dbReference>
<dbReference type="RefSeq" id="WP_051652811.1">
    <property type="nucleotide sequence ID" value="NZ_KK853997.1"/>
</dbReference>
<organism evidence="2 3">
    <name type="scientific">Kitasatospora cheerisanensis KCTC 2395</name>
    <dbReference type="NCBI Taxonomy" id="1348663"/>
    <lineage>
        <taxon>Bacteria</taxon>
        <taxon>Bacillati</taxon>
        <taxon>Actinomycetota</taxon>
        <taxon>Actinomycetes</taxon>
        <taxon>Kitasatosporales</taxon>
        <taxon>Streptomycetaceae</taxon>
        <taxon>Kitasatospora</taxon>
    </lineage>
</organism>
<sequence length="245" mass="25271">MNRVDTLLPAPADAAPRLPAAASTATGFDEAAVRNIARIARSEHLATDRRRRISARAATAVVRAGFARHFVPRHLGGSAGSFSALLDAATELGRTCLSTAWCATLYAAHGRLASYLPEPGRQQLWADGPDTLIATSIAPQGTAVEEDGGWRLHGRWNTASGVTHARWILLGALVPGPAGPSTASSPSRAPTGRSSTAGTPSACAAPAATASSWRPCTSPGTSPSPSSGWSGRWRTAPPRATASPR</sequence>
<feature type="compositionally biased region" description="Low complexity" evidence="1">
    <location>
        <begin position="178"/>
        <end position="235"/>
    </location>
</feature>
<dbReference type="Gene3D" id="1.10.540.10">
    <property type="entry name" value="Acyl-CoA dehydrogenase/oxidase, N-terminal domain"/>
    <property type="match status" value="1"/>
</dbReference>
<dbReference type="GO" id="GO:0050660">
    <property type="term" value="F:flavin adenine dinucleotide binding"/>
    <property type="evidence" value="ECO:0007669"/>
    <property type="project" value="InterPro"/>
</dbReference>
<reference evidence="2 3" key="1">
    <citation type="submission" date="2014-05" db="EMBL/GenBank/DDBJ databases">
        <title>Draft Genome Sequence of Kitasatospora cheerisanensis KCTC 2395.</title>
        <authorList>
            <person name="Nam D.H."/>
        </authorList>
    </citation>
    <scope>NUCLEOTIDE SEQUENCE [LARGE SCALE GENOMIC DNA]</scope>
    <source>
        <strain evidence="2 3">KCTC 2395</strain>
    </source>
</reference>
<comment type="caution">
    <text evidence="2">The sequence shown here is derived from an EMBL/GenBank/DDBJ whole genome shotgun (WGS) entry which is preliminary data.</text>
</comment>
<evidence type="ECO:0000313" key="3">
    <source>
        <dbReference type="Proteomes" id="UP000027178"/>
    </source>
</evidence>
<name>A0A066Z3Q7_9ACTN</name>
<dbReference type="SUPFAM" id="SSF56645">
    <property type="entry name" value="Acyl-CoA dehydrogenase NM domain-like"/>
    <property type="match status" value="1"/>
</dbReference>
<dbReference type="GO" id="GO:0016627">
    <property type="term" value="F:oxidoreductase activity, acting on the CH-CH group of donors"/>
    <property type="evidence" value="ECO:0007669"/>
    <property type="project" value="InterPro"/>
</dbReference>
<dbReference type="AlphaFoldDB" id="A0A066Z3Q7"/>
<dbReference type="InterPro" id="IPR009100">
    <property type="entry name" value="AcylCoA_DH/oxidase_NM_dom_sf"/>
</dbReference>
<dbReference type="HOGENOM" id="CLU_1132416_0_0_11"/>
<dbReference type="InterPro" id="IPR037069">
    <property type="entry name" value="AcylCoA_DH/ox_N_sf"/>
</dbReference>